<protein>
    <submittedName>
        <fullName evidence="5">Winged helix-turn-helix transcriptional regulator</fullName>
    </submittedName>
</protein>
<dbReference type="Proteomes" id="UP001596135">
    <property type="component" value="Unassembled WGS sequence"/>
</dbReference>
<dbReference type="InterPro" id="IPR036390">
    <property type="entry name" value="WH_DNA-bd_sf"/>
</dbReference>
<name>A0ABW1LDX9_9ACTN</name>
<evidence type="ECO:0000313" key="5">
    <source>
        <dbReference type="EMBL" id="MFC6042104.1"/>
    </source>
</evidence>
<keyword evidence="6" id="KW-1185">Reference proteome</keyword>
<comment type="caution">
    <text evidence="5">The sequence shown here is derived from an EMBL/GenBank/DDBJ whole genome shotgun (WGS) entry which is preliminary data.</text>
</comment>
<evidence type="ECO:0000313" key="6">
    <source>
        <dbReference type="Proteomes" id="UP001596135"/>
    </source>
</evidence>
<dbReference type="PROSITE" id="PS51118">
    <property type="entry name" value="HTH_HXLR"/>
    <property type="match status" value="1"/>
</dbReference>
<dbReference type="EMBL" id="JBHSRJ010000002">
    <property type="protein sequence ID" value="MFC6042104.1"/>
    <property type="molecule type" value="Genomic_DNA"/>
</dbReference>
<dbReference type="Pfam" id="PF01638">
    <property type="entry name" value="HxlR"/>
    <property type="match status" value="1"/>
</dbReference>
<dbReference type="PANTHER" id="PTHR33204">
    <property type="entry name" value="TRANSCRIPTIONAL REGULATOR, MARR FAMILY"/>
    <property type="match status" value="1"/>
</dbReference>
<dbReference type="RefSeq" id="WP_379150350.1">
    <property type="nucleotide sequence ID" value="NZ_JBHSRJ010000002.1"/>
</dbReference>
<dbReference type="CDD" id="cd00090">
    <property type="entry name" value="HTH_ARSR"/>
    <property type="match status" value="1"/>
</dbReference>
<evidence type="ECO:0000256" key="3">
    <source>
        <dbReference type="ARBA" id="ARBA00023163"/>
    </source>
</evidence>
<evidence type="ECO:0000256" key="2">
    <source>
        <dbReference type="ARBA" id="ARBA00023125"/>
    </source>
</evidence>
<evidence type="ECO:0000256" key="1">
    <source>
        <dbReference type="ARBA" id="ARBA00023015"/>
    </source>
</evidence>
<dbReference type="InterPro" id="IPR011991">
    <property type="entry name" value="ArsR-like_HTH"/>
</dbReference>
<dbReference type="SUPFAM" id="SSF46785">
    <property type="entry name" value="Winged helix' DNA-binding domain"/>
    <property type="match status" value="1"/>
</dbReference>
<accession>A0ABW1LDX9</accession>
<organism evidence="5 6">
    <name type="scientific">Nocardioides hankookensis</name>
    <dbReference type="NCBI Taxonomy" id="443157"/>
    <lineage>
        <taxon>Bacteria</taxon>
        <taxon>Bacillati</taxon>
        <taxon>Actinomycetota</taxon>
        <taxon>Actinomycetes</taxon>
        <taxon>Propionibacteriales</taxon>
        <taxon>Nocardioidaceae</taxon>
        <taxon>Nocardioides</taxon>
    </lineage>
</organism>
<feature type="domain" description="HTH hxlR-type" evidence="4">
    <location>
        <begin position="17"/>
        <end position="116"/>
    </location>
</feature>
<dbReference type="InterPro" id="IPR036388">
    <property type="entry name" value="WH-like_DNA-bd_sf"/>
</dbReference>
<proteinExistence type="predicted"/>
<reference evidence="6" key="1">
    <citation type="journal article" date="2019" name="Int. J. Syst. Evol. Microbiol.">
        <title>The Global Catalogue of Microorganisms (GCM) 10K type strain sequencing project: providing services to taxonomists for standard genome sequencing and annotation.</title>
        <authorList>
            <consortium name="The Broad Institute Genomics Platform"/>
            <consortium name="The Broad Institute Genome Sequencing Center for Infectious Disease"/>
            <person name="Wu L."/>
            <person name="Ma J."/>
        </authorList>
    </citation>
    <scope>NUCLEOTIDE SEQUENCE [LARGE SCALE GENOMIC DNA]</scope>
    <source>
        <strain evidence="6">CCUG 54522</strain>
    </source>
</reference>
<keyword evidence="3" id="KW-0804">Transcription</keyword>
<gene>
    <name evidence="5" type="ORF">ACFPYL_03425</name>
</gene>
<dbReference type="Gene3D" id="1.10.10.10">
    <property type="entry name" value="Winged helix-like DNA-binding domain superfamily/Winged helix DNA-binding domain"/>
    <property type="match status" value="1"/>
</dbReference>
<evidence type="ECO:0000259" key="4">
    <source>
        <dbReference type="PROSITE" id="PS51118"/>
    </source>
</evidence>
<sequence length="129" mass="13926">MVDSRTCARDGSDGEACTTIADMLARVGDKWSLLIVRTLGAGPLRFNELRRQVGDISQKMLSSTLKVLERDGLVSRTVVASVPPQVEYALTDLGHELLGPVRELAEWTSTNTPRILTARAAYDARAAGG</sequence>
<keyword evidence="1" id="KW-0805">Transcription regulation</keyword>
<dbReference type="InterPro" id="IPR002577">
    <property type="entry name" value="HTH_HxlR"/>
</dbReference>
<dbReference type="PANTHER" id="PTHR33204:SF39">
    <property type="entry name" value="TRANSCRIPTIONAL REGULATORY PROTEIN"/>
    <property type="match status" value="1"/>
</dbReference>
<keyword evidence="2" id="KW-0238">DNA-binding</keyword>